<dbReference type="EMBL" id="FOZG01000001">
    <property type="protein sequence ID" value="SFR86285.1"/>
    <property type="molecule type" value="Genomic_DNA"/>
</dbReference>
<dbReference type="SUPFAM" id="SSF54427">
    <property type="entry name" value="NTF2-like"/>
    <property type="match status" value="1"/>
</dbReference>
<keyword evidence="2" id="KW-1185">Reference proteome</keyword>
<proteinExistence type="predicted"/>
<dbReference type="RefSeq" id="WP_093312582.1">
    <property type="nucleotide sequence ID" value="NZ_FOZG01000001.1"/>
</dbReference>
<accession>A0A1I6K4U5</accession>
<dbReference type="STRING" id="1166337.SAMN05192580_1333"/>
<name>A0A1I6K4U5_9SPHN</name>
<evidence type="ECO:0000313" key="1">
    <source>
        <dbReference type="EMBL" id="SFR86285.1"/>
    </source>
</evidence>
<gene>
    <name evidence="1" type="ORF">SAMN05192580_1333</name>
</gene>
<evidence type="ECO:0008006" key="3">
    <source>
        <dbReference type="Google" id="ProtNLM"/>
    </source>
</evidence>
<protein>
    <recommendedName>
        <fullName evidence="3">SnoaL-like domain-containing protein</fullName>
    </recommendedName>
</protein>
<organism evidence="1 2">
    <name type="scientific">Sphingomonas jatrophae</name>
    <dbReference type="NCBI Taxonomy" id="1166337"/>
    <lineage>
        <taxon>Bacteria</taxon>
        <taxon>Pseudomonadati</taxon>
        <taxon>Pseudomonadota</taxon>
        <taxon>Alphaproteobacteria</taxon>
        <taxon>Sphingomonadales</taxon>
        <taxon>Sphingomonadaceae</taxon>
        <taxon>Sphingomonas</taxon>
    </lineage>
</organism>
<dbReference type="AlphaFoldDB" id="A0A1I6K4U5"/>
<evidence type="ECO:0000313" key="2">
    <source>
        <dbReference type="Proteomes" id="UP000198824"/>
    </source>
</evidence>
<reference evidence="1 2" key="1">
    <citation type="submission" date="2016-10" db="EMBL/GenBank/DDBJ databases">
        <authorList>
            <person name="de Groot N.N."/>
        </authorList>
    </citation>
    <scope>NUCLEOTIDE SEQUENCE [LARGE SCALE GENOMIC DNA]</scope>
    <source>
        <strain evidence="1 2">S5-249</strain>
    </source>
</reference>
<dbReference type="OrthoDB" id="485556at2"/>
<sequence>MLLALALATATPDAAADVVRRYYALLAARNYAQAWRLWGDDGRASGKPEAAFARGFARTATTSVNIGRPGRVEGAAGSLYVTVPVTVSARLLDGTRQHFTGSYTLRRVNDVPGSTARQRRWHIASAHLRPHA</sequence>
<dbReference type="InterPro" id="IPR032710">
    <property type="entry name" value="NTF2-like_dom_sf"/>
</dbReference>
<dbReference type="Proteomes" id="UP000198824">
    <property type="component" value="Unassembled WGS sequence"/>
</dbReference>